<dbReference type="PROSITE" id="PS51832">
    <property type="entry name" value="HD_GYP"/>
    <property type="match status" value="1"/>
</dbReference>
<dbReference type="InterPro" id="IPR003607">
    <property type="entry name" value="HD/PDEase_dom"/>
</dbReference>
<dbReference type="InterPro" id="IPR037522">
    <property type="entry name" value="HD_GYP_dom"/>
</dbReference>
<dbReference type="PATRIC" id="fig|54915.3.peg.4053"/>
<dbReference type="PANTHER" id="PTHR43155:SF2">
    <property type="entry name" value="CYCLIC DI-GMP PHOSPHODIESTERASE PA4108"/>
    <property type="match status" value="1"/>
</dbReference>
<dbReference type="Proteomes" id="UP000036834">
    <property type="component" value="Unassembled WGS sequence"/>
</dbReference>
<dbReference type="OrthoDB" id="9759601at2"/>
<evidence type="ECO:0000313" key="5">
    <source>
        <dbReference type="Proteomes" id="UP000319578"/>
    </source>
</evidence>
<name>A0A0K9YT79_9BACL</name>
<organism evidence="3 4">
    <name type="scientific">Brevibacillus reuszeri</name>
    <dbReference type="NCBI Taxonomy" id="54915"/>
    <lineage>
        <taxon>Bacteria</taxon>
        <taxon>Bacillati</taxon>
        <taxon>Bacillota</taxon>
        <taxon>Bacilli</taxon>
        <taxon>Bacillales</taxon>
        <taxon>Paenibacillaceae</taxon>
        <taxon>Brevibacillus</taxon>
    </lineage>
</organism>
<proteinExistence type="predicted"/>
<reference evidence="2 5" key="3">
    <citation type="submission" date="2019-06" db="EMBL/GenBank/DDBJ databases">
        <title>Whole genome shotgun sequence of Brevibacillus reuszeri NBRC 15719.</title>
        <authorList>
            <person name="Hosoyama A."/>
            <person name="Uohara A."/>
            <person name="Ohji S."/>
            <person name="Ichikawa N."/>
        </authorList>
    </citation>
    <scope>NUCLEOTIDE SEQUENCE [LARGE SCALE GENOMIC DNA]</scope>
    <source>
        <strain evidence="2 5">NBRC 15719</strain>
    </source>
</reference>
<dbReference type="SUPFAM" id="SSF109604">
    <property type="entry name" value="HD-domain/PDEase-like"/>
    <property type="match status" value="1"/>
</dbReference>
<dbReference type="Proteomes" id="UP000319578">
    <property type="component" value="Unassembled WGS sequence"/>
</dbReference>
<keyword evidence="5" id="KW-1185">Reference proteome</keyword>
<evidence type="ECO:0000313" key="3">
    <source>
        <dbReference type="EMBL" id="KNB71913.1"/>
    </source>
</evidence>
<feature type="domain" description="HD-GYP" evidence="1">
    <location>
        <begin position="111"/>
        <end position="308"/>
    </location>
</feature>
<dbReference type="Gene3D" id="1.10.3210.10">
    <property type="entry name" value="Hypothetical protein af1432"/>
    <property type="match status" value="1"/>
</dbReference>
<evidence type="ECO:0000313" key="2">
    <source>
        <dbReference type="EMBL" id="GED67599.1"/>
    </source>
</evidence>
<dbReference type="SMART" id="SM00471">
    <property type="entry name" value="HDc"/>
    <property type="match status" value="1"/>
</dbReference>
<sequence length="350" mass="39385">MAEVKPSHLIIGTTLAQDVYNEYGLLLLPAGAILHQSDIRLLESHKVMAVQVAAAPSTIDMPSPVLHWSETEAARQYVDAVQKTGHLFRQIASGTIPPLNRFNEAFYPLLDQVLQRFGFLQFIYLKEGTDNYTYRHSLHVGIISALIGKLLGRSHEDIYFLGQAGLLHDIGKMKIADELLSKPTHLTDEEYSIMKLHAEYGSQLLLSMEGANEQLALCALLHHERLDGTGYPERRTKETIPFECQIISVADVFDAICTDRVYRKGSSPFEAASVLWELACNGKLNPLIVSHFIQYIVLLYVGSSALLSNGDQVEVIMIHTDEPMRPLVRRGEEFLDLREHRSLRIHKMIS</sequence>
<dbReference type="EMBL" id="LGIQ01000009">
    <property type="protein sequence ID" value="KNB71913.1"/>
    <property type="molecule type" value="Genomic_DNA"/>
</dbReference>
<dbReference type="PANTHER" id="PTHR43155">
    <property type="entry name" value="CYCLIC DI-GMP PHOSPHODIESTERASE PA4108-RELATED"/>
    <property type="match status" value="1"/>
</dbReference>
<dbReference type="CDD" id="cd00077">
    <property type="entry name" value="HDc"/>
    <property type="match status" value="1"/>
</dbReference>
<comment type="caution">
    <text evidence="3">The sequence shown here is derived from an EMBL/GenBank/DDBJ whole genome shotgun (WGS) entry which is preliminary data.</text>
</comment>
<evidence type="ECO:0000259" key="1">
    <source>
        <dbReference type="PROSITE" id="PS51832"/>
    </source>
</evidence>
<dbReference type="AlphaFoldDB" id="A0A0K9YT79"/>
<accession>A0A0K9YT79</accession>
<dbReference type="EMBL" id="BJON01000005">
    <property type="protein sequence ID" value="GED67599.1"/>
    <property type="molecule type" value="Genomic_DNA"/>
</dbReference>
<reference evidence="4" key="1">
    <citation type="submission" date="2015-07" db="EMBL/GenBank/DDBJ databases">
        <title>Genome sequencing project for genomic taxonomy and phylogenomics of Bacillus-like bacteria.</title>
        <authorList>
            <person name="Liu B."/>
            <person name="Wang J."/>
            <person name="Zhu Y."/>
            <person name="Liu G."/>
            <person name="Chen Q."/>
            <person name="Chen Z."/>
            <person name="Lan J."/>
            <person name="Che J."/>
            <person name="Ge C."/>
            <person name="Shi H."/>
            <person name="Pan Z."/>
            <person name="Liu X."/>
        </authorList>
    </citation>
    <scope>NUCLEOTIDE SEQUENCE [LARGE SCALE GENOMIC DNA]</scope>
    <source>
        <strain evidence="4">DSM 9887</strain>
    </source>
</reference>
<protein>
    <submittedName>
        <fullName evidence="3">C-di-GMP phosphodiesterase</fullName>
    </submittedName>
    <submittedName>
        <fullName evidence="2">HD family phosphohydrolase</fullName>
    </submittedName>
</protein>
<dbReference type="STRING" id="54915.ADS79_24535"/>
<evidence type="ECO:0000313" key="4">
    <source>
        <dbReference type="Proteomes" id="UP000036834"/>
    </source>
</evidence>
<gene>
    <name evidence="3" type="ORF">ADS79_24535</name>
    <name evidence="2" type="ORF">BRE01_13010</name>
</gene>
<dbReference type="RefSeq" id="WP_049740955.1">
    <property type="nucleotide sequence ID" value="NZ_BJON01000005.1"/>
</dbReference>
<dbReference type="Pfam" id="PF13487">
    <property type="entry name" value="HD_5"/>
    <property type="match status" value="1"/>
</dbReference>
<reference evidence="3" key="2">
    <citation type="submission" date="2015-07" db="EMBL/GenBank/DDBJ databases">
        <title>MeaNS - Measles Nucleotide Surveillance Program.</title>
        <authorList>
            <person name="Tran T."/>
            <person name="Druce J."/>
        </authorList>
    </citation>
    <scope>NUCLEOTIDE SEQUENCE</scope>
    <source>
        <strain evidence="3">DSM 9887</strain>
    </source>
</reference>